<evidence type="ECO:0000256" key="3">
    <source>
        <dbReference type="ARBA" id="ARBA00023163"/>
    </source>
</evidence>
<evidence type="ECO:0000259" key="5">
    <source>
        <dbReference type="PROSITE" id="PS50977"/>
    </source>
</evidence>
<feature type="domain" description="HTH tetR-type" evidence="5">
    <location>
        <begin position="19"/>
        <end position="79"/>
    </location>
</feature>
<dbReference type="InterPro" id="IPR001647">
    <property type="entry name" value="HTH_TetR"/>
</dbReference>
<keyword evidence="2 4" id="KW-0238">DNA-binding</keyword>
<sequence length="221" mass="24420">MNDGPQVDAEIEAPGQQAELERDALITAAAEVLARSGWWGFKVESVLRQARLSTRSFYRQFETKDDLLAALLERDLLRIANEVDRIIDVAAPVEDRFWQYVNALVAWSFDDDFAKSAALFASTVRNLRTSHAEQFERCMVAITAPLVEILKEGRRLGVIATDNPVDDARIVQGLIGVSVFDGPETEPSMVRTYLARSVVPFIGRSFGVQVPASGLPALTPD</sequence>
<reference evidence="6 7" key="1">
    <citation type="submission" date="2023-12" db="EMBL/GenBank/DDBJ databases">
        <title>Description of new species of Mycobacterium terrae complex isolated from sewage at the Sao Paulo Zoological Park Foundation in Brazil.</title>
        <authorList>
            <person name="Romagnoli C.L."/>
            <person name="Conceicao E.C."/>
            <person name="Machado E."/>
            <person name="Barreto L.B.P.F."/>
            <person name="Sharma A."/>
            <person name="Silva N.M."/>
            <person name="Marques L.E."/>
            <person name="Juliana M.A."/>
            <person name="Lourenco M.C.S."/>
            <person name="Digiampietri L.A."/>
            <person name="Suffys P.N."/>
            <person name="Viana-Niero C."/>
        </authorList>
    </citation>
    <scope>NUCLEOTIDE SEQUENCE [LARGE SCALE GENOMIC DNA]</scope>
    <source>
        <strain evidence="6 7">MYC017</strain>
    </source>
</reference>
<gene>
    <name evidence="6" type="ORF">K5L39_13815</name>
</gene>
<comment type="caution">
    <text evidence="6">The sequence shown here is derived from an EMBL/GenBank/DDBJ whole genome shotgun (WGS) entry which is preliminary data.</text>
</comment>
<evidence type="ECO:0000256" key="1">
    <source>
        <dbReference type="ARBA" id="ARBA00023015"/>
    </source>
</evidence>
<evidence type="ECO:0000256" key="2">
    <source>
        <dbReference type="ARBA" id="ARBA00023125"/>
    </source>
</evidence>
<dbReference type="PROSITE" id="PS50977">
    <property type="entry name" value="HTH_TETR_2"/>
    <property type="match status" value="1"/>
</dbReference>
<dbReference type="PANTHER" id="PTHR30055:SF234">
    <property type="entry name" value="HTH-TYPE TRANSCRIPTIONAL REGULATOR BETI"/>
    <property type="match status" value="1"/>
</dbReference>
<dbReference type="PANTHER" id="PTHR30055">
    <property type="entry name" value="HTH-TYPE TRANSCRIPTIONAL REGULATOR RUTR"/>
    <property type="match status" value="1"/>
</dbReference>
<dbReference type="Gene3D" id="1.10.357.10">
    <property type="entry name" value="Tetracycline Repressor, domain 2"/>
    <property type="match status" value="1"/>
</dbReference>
<dbReference type="SUPFAM" id="SSF46689">
    <property type="entry name" value="Homeodomain-like"/>
    <property type="match status" value="1"/>
</dbReference>
<dbReference type="InterPro" id="IPR050109">
    <property type="entry name" value="HTH-type_TetR-like_transc_reg"/>
</dbReference>
<organism evidence="6 7">
    <name type="scientific">[Mycobacterium] vasticus</name>
    <dbReference type="NCBI Taxonomy" id="2875777"/>
    <lineage>
        <taxon>Bacteria</taxon>
        <taxon>Bacillati</taxon>
        <taxon>Actinomycetota</taxon>
        <taxon>Actinomycetes</taxon>
        <taxon>Mycobacteriales</taxon>
        <taxon>Mycobacteriaceae</taxon>
        <taxon>Mycolicibacter</taxon>
    </lineage>
</organism>
<evidence type="ECO:0000313" key="6">
    <source>
        <dbReference type="EMBL" id="MEB3070262.1"/>
    </source>
</evidence>
<dbReference type="PRINTS" id="PR00455">
    <property type="entry name" value="HTHTETR"/>
</dbReference>
<dbReference type="EMBL" id="JAYJJQ010000012">
    <property type="protein sequence ID" value="MEB3070262.1"/>
    <property type="molecule type" value="Genomic_DNA"/>
</dbReference>
<keyword evidence="3" id="KW-0804">Transcription</keyword>
<proteinExistence type="predicted"/>
<keyword evidence="7" id="KW-1185">Reference proteome</keyword>
<accession>A0ABU5YYP7</accession>
<name>A0ABU5YYP7_9MYCO</name>
<dbReference type="RefSeq" id="WP_225398636.1">
    <property type="nucleotide sequence ID" value="NZ_JAYJJQ010000012.1"/>
</dbReference>
<dbReference type="InterPro" id="IPR009057">
    <property type="entry name" value="Homeodomain-like_sf"/>
</dbReference>
<keyword evidence="1" id="KW-0805">Transcription regulation</keyword>
<dbReference type="Proteomes" id="UP001299283">
    <property type="component" value="Unassembled WGS sequence"/>
</dbReference>
<protein>
    <submittedName>
        <fullName evidence="6">TetR/AcrR family transcriptional regulator</fullName>
    </submittedName>
</protein>
<evidence type="ECO:0000313" key="7">
    <source>
        <dbReference type="Proteomes" id="UP001299283"/>
    </source>
</evidence>
<feature type="DNA-binding region" description="H-T-H motif" evidence="4">
    <location>
        <begin position="42"/>
        <end position="61"/>
    </location>
</feature>
<dbReference type="Pfam" id="PF00440">
    <property type="entry name" value="TetR_N"/>
    <property type="match status" value="1"/>
</dbReference>
<evidence type="ECO:0000256" key="4">
    <source>
        <dbReference type="PROSITE-ProRule" id="PRU00335"/>
    </source>
</evidence>